<gene>
    <name evidence="2" type="ORF">HMPREF9371_0416</name>
</gene>
<keyword evidence="3" id="KW-1185">Reference proteome</keyword>
<reference evidence="2 3" key="1">
    <citation type="submission" date="2011-05" db="EMBL/GenBank/DDBJ databases">
        <authorList>
            <person name="Muzny D."/>
            <person name="Qin X."/>
            <person name="Deng J."/>
            <person name="Jiang H."/>
            <person name="Liu Y."/>
            <person name="Qu J."/>
            <person name="Song X.-Z."/>
            <person name="Zhang L."/>
            <person name="Thornton R."/>
            <person name="Coyle M."/>
            <person name="Francisco L."/>
            <person name="Jackson L."/>
            <person name="Javaid M."/>
            <person name="Korchina V."/>
            <person name="Kovar C."/>
            <person name="Mata R."/>
            <person name="Mathew T."/>
            <person name="Ngo R."/>
            <person name="Nguyen L."/>
            <person name="Nguyen N."/>
            <person name="Okwuonu G."/>
            <person name="Ongeri F."/>
            <person name="Pham C."/>
            <person name="Simmons D."/>
            <person name="Wilczek-Boney K."/>
            <person name="Hale W."/>
            <person name="Jakkamsetti A."/>
            <person name="Pham P."/>
            <person name="Ruth R."/>
            <person name="San Lucas F."/>
            <person name="Warren J."/>
            <person name="Zhang J."/>
            <person name="Zhao Z."/>
            <person name="Zhou C."/>
            <person name="Zhu D."/>
            <person name="Lee S."/>
            <person name="Bess C."/>
            <person name="Blankenburg K."/>
            <person name="Forbes L."/>
            <person name="Fu Q."/>
            <person name="Gubbala S."/>
            <person name="Hirani K."/>
            <person name="Jayaseelan J.C."/>
            <person name="Lara F."/>
            <person name="Munidasa M."/>
            <person name="Palculict T."/>
            <person name="Patil S."/>
            <person name="Pu L.-L."/>
            <person name="Saada N."/>
            <person name="Tang L."/>
            <person name="Weissenberger G."/>
            <person name="Zhu Y."/>
            <person name="Hemphill L."/>
            <person name="Shang Y."/>
            <person name="Youmans B."/>
            <person name="Ayvaz T."/>
            <person name="Ross M."/>
            <person name="Santibanez J."/>
            <person name="Aqrawi P."/>
            <person name="Gross S."/>
            <person name="Joshi V."/>
            <person name="Fowler G."/>
            <person name="Nazareth L."/>
            <person name="Reid J."/>
            <person name="Worley K."/>
            <person name="Petrosino J."/>
            <person name="Highlander S."/>
            <person name="Gibbs R."/>
        </authorList>
    </citation>
    <scope>NUCLEOTIDE SEQUENCE [LARGE SCALE GENOMIC DNA]</scope>
    <source>
        <strain evidence="2 3">871</strain>
    </source>
</reference>
<evidence type="ECO:0000313" key="2">
    <source>
        <dbReference type="EMBL" id="EGY53366.1"/>
    </source>
</evidence>
<proteinExistence type="predicted"/>
<name>G4CFM7_9NEIS</name>
<sequence>MNTEFDSLNLNNVKVLSVGRVGEMQDGTRVVVRSVSSDGRPTLEIQSSPRKIEIRYNP</sequence>
<protein>
    <submittedName>
        <fullName evidence="2">Uncharacterized protein</fullName>
    </submittedName>
</protein>
<accession>G4CFM7</accession>
<evidence type="ECO:0000256" key="1">
    <source>
        <dbReference type="SAM" id="MobiDB-lite"/>
    </source>
</evidence>
<dbReference type="AlphaFoldDB" id="G4CFM7"/>
<comment type="caution">
    <text evidence="2">The sequence shown here is derived from an EMBL/GenBank/DDBJ whole genome shotgun (WGS) entry which is preliminary data.</text>
</comment>
<dbReference type="Proteomes" id="UP000003019">
    <property type="component" value="Unassembled WGS sequence"/>
</dbReference>
<dbReference type="HOGENOM" id="CLU_2974715_0_0_4"/>
<dbReference type="STRING" id="1032488.HMPREF9371_0416"/>
<evidence type="ECO:0000313" key="3">
    <source>
        <dbReference type="Proteomes" id="UP000003019"/>
    </source>
</evidence>
<organism evidence="2 3">
    <name type="scientific">Neisseria shayeganii 871</name>
    <dbReference type="NCBI Taxonomy" id="1032488"/>
    <lineage>
        <taxon>Bacteria</taxon>
        <taxon>Pseudomonadati</taxon>
        <taxon>Pseudomonadota</taxon>
        <taxon>Betaproteobacteria</taxon>
        <taxon>Neisseriales</taxon>
        <taxon>Neisseriaceae</taxon>
        <taxon>Neisseria</taxon>
    </lineage>
</organism>
<feature type="region of interest" description="Disordered" evidence="1">
    <location>
        <begin position="36"/>
        <end position="58"/>
    </location>
</feature>
<dbReference type="EMBL" id="AGAY01000015">
    <property type="protein sequence ID" value="EGY53366.1"/>
    <property type="molecule type" value="Genomic_DNA"/>
</dbReference>